<sequence length="492" mass="54274">MDFANTLQFVSSAVLAQLREAIGAAKAYAADNVKEAELLLAKLEKENERLTAEALLAIESAFSSRSPEMISSSIMQCCSMMMEEVVEDAKIRLRKLVTEDIEAARDEHDKEQRLILVGTLAQYLEILRNLGDKQLRQFHNELQELKGALRVFCRIRPMNKRERENHDTIAVEMLDPFTVALDKTATDRQVFAYDTIFPESSTQAEVFAECRSMVQSVIDGYNVTVFTYGQTGAGKTWTLYGSGSEPGISPRICEEIFNFVQRDSEKLDFSVKASMIELYCAELRDLLNKAKDHPKLEFKGYRQADGSVGQRLEGMTEVPVASSSDLAQVVSQGLGSRKVRATAMNADSSRSHFLLIITMEMTDKETGRSRTGKISIVDLAGSERLGKSGVSGEGQKEAIEINKSLTALGDVMMAFTQKAKVIPYRNSKLTQLMQDSLGGTAKTLMFVNISPSSSNVDESISSLKYASRARCIENDVQTNNGAGKKAAAAARK</sequence>
<dbReference type="InterPro" id="IPR036961">
    <property type="entry name" value="Kinesin_motor_dom_sf"/>
</dbReference>
<dbReference type="PRINTS" id="PR00380">
    <property type="entry name" value="KINESINHEAVY"/>
</dbReference>
<dbReference type="GO" id="GO:0008017">
    <property type="term" value="F:microtubule binding"/>
    <property type="evidence" value="ECO:0007669"/>
    <property type="project" value="InterPro"/>
</dbReference>
<dbReference type="OrthoDB" id="3176171at2759"/>
<evidence type="ECO:0000256" key="2">
    <source>
        <dbReference type="ARBA" id="ARBA00022840"/>
    </source>
</evidence>
<evidence type="ECO:0000313" key="8">
    <source>
        <dbReference type="Proteomes" id="UP000654075"/>
    </source>
</evidence>
<dbReference type="EMBL" id="CAJNNV010013623">
    <property type="protein sequence ID" value="CAE8601871.1"/>
    <property type="molecule type" value="Genomic_DNA"/>
</dbReference>
<dbReference type="InterPro" id="IPR019821">
    <property type="entry name" value="Kinesin_motor_CS"/>
</dbReference>
<name>A0A813EQI9_POLGL</name>
<feature type="domain" description="Kinesin motor" evidence="6">
    <location>
        <begin position="148"/>
        <end position="472"/>
    </location>
</feature>
<reference evidence="7" key="1">
    <citation type="submission" date="2021-02" db="EMBL/GenBank/DDBJ databases">
        <authorList>
            <person name="Dougan E. K."/>
            <person name="Rhodes N."/>
            <person name="Thang M."/>
            <person name="Chan C."/>
        </authorList>
    </citation>
    <scope>NUCLEOTIDE SEQUENCE</scope>
</reference>
<keyword evidence="4" id="KW-0493">Microtubule</keyword>
<evidence type="ECO:0000256" key="3">
    <source>
        <dbReference type="PROSITE-ProRule" id="PRU00283"/>
    </source>
</evidence>
<accession>A0A813EQI9</accession>
<dbReference type="SUPFAM" id="SSF52540">
    <property type="entry name" value="P-loop containing nucleoside triphosphate hydrolases"/>
    <property type="match status" value="1"/>
</dbReference>
<keyword evidence="8" id="KW-1185">Reference proteome</keyword>
<dbReference type="GO" id="GO:0003777">
    <property type="term" value="F:microtubule motor activity"/>
    <property type="evidence" value="ECO:0007669"/>
    <property type="project" value="InterPro"/>
</dbReference>
<dbReference type="Gene3D" id="3.40.850.10">
    <property type="entry name" value="Kinesin motor domain"/>
    <property type="match status" value="1"/>
</dbReference>
<organism evidence="7 8">
    <name type="scientific">Polarella glacialis</name>
    <name type="common">Dinoflagellate</name>
    <dbReference type="NCBI Taxonomy" id="89957"/>
    <lineage>
        <taxon>Eukaryota</taxon>
        <taxon>Sar</taxon>
        <taxon>Alveolata</taxon>
        <taxon>Dinophyceae</taxon>
        <taxon>Suessiales</taxon>
        <taxon>Suessiaceae</taxon>
        <taxon>Polarella</taxon>
    </lineage>
</organism>
<dbReference type="Pfam" id="PF00225">
    <property type="entry name" value="Kinesin"/>
    <property type="match status" value="1"/>
</dbReference>
<feature type="coiled-coil region" evidence="5">
    <location>
        <begin position="26"/>
        <end position="60"/>
    </location>
</feature>
<evidence type="ECO:0000259" key="6">
    <source>
        <dbReference type="PROSITE" id="PS50067"/>
    </source>
</evidence>
<proteinExistence type="inferred from homology"/>
<keyword evidence="2 3" id="KW-0067">ATP-binding</keyword>
<keyword evidence="3 4" id="KW-0505">Motor protein</keyword>
<feature type="binding site" evidence="3">
    <location>
        <begin position="229"/>
        <end position="236"/>
    </location>
    <ligand>
        <name>ATP</name>
        <dbReference type="ChEBI" id="CHEBI:30616"/>
    </ligand>
</feature>
<dbReference type="Proteomes" id="UP000654075">
    <property type="component" value="Unassembled WGS sequence"/>
</dbReference>
<evidence type="ECO:0000256" key="5">
    <source>
        <dbReference type="SAM" id="Coils"/>
    </source>
</evidence>
<dbReference type="PANTHER" id="PTHR47972">
    <property type="entry name" value="KINESIN-LIKE PROTEIN KLP-3"/>
    <property type="match status" value="1"/>
</dbReference>
<evidence type="ECO:0000313" key="7">
    <source>
        <dbReference type="EMBL" id="CAE8601871.1"/>
    </source>
</evidence>
<keyword evidence="1 3" id="KW-0547">Nucleotide-binding</keyword>
<evidence type="ECO:0000256" key="4">
    <source>
        <dbReference type="RuleBase" id="RU000394"/>
    </source>
</evidence>
<dbReference type="InterPro" id="IPR027417">
    <property type="entry name" value="P-loop_NTPase"/>
</dbReference>
<dbReference type="GO" id="GO:0005874">
    <property type="term" value="C:microtubule"/>
    <property type="evidence" value="ECO:0007669"/>
    <property type="project" value="UniProtKB-KW"/>
</dbReference>
<dbReference type="InterPro" id="IPR027640">
    <property type="entry name" value="Kinesin-like_fam"/>
</dbReference>
<dbReference type="PROSITE" id="PS00411">
    <property type="entry name" value="KINESIN_MOTOR_1"/>
    <property type="match status" value="1"/>
</dbReference>
<comment type="similarity">
    <text evidence="3 4">Belongs to the TRAFAC class myosin-kinesin ATPase superfamily. Kinesin family.</text>
</comment>
<dbReference type="PROSITE" id="PS50067">
    <property type="entry name" value="KINESIN_MOTOR_2"/>
    <property type="match status" value="1"/>
</dbReference>
<dbReference type="OMA" id="IMCALHG"/>
<dbReference type="GO" id="GO:0007018">
    <property type="term" value="P:microtubule-based movement"/>
    <property type="evidence" value="ECO:0007669"/>
    <property type="project" value="InterPro"/>
</dbReference>
<dbReference type="InterPro" id="IPR001752">
    <property type="entry name" value="Kinesin_motor_dom"/>
</dbReference>
<evidence type="ECO:0000256" key="1">
    <source>
        <dbReference type="ARBA" id="ARBA00022741"/>
    </source>
</evidence>
<keyword evidence="5" id="KW-0175">Coiled coil</keyword>
<dbReference type="SMART" id="SM00129">
    <property type="entry name" value="KISc"/>
    <property type="match status" value="1"/>
</dbReference>
<dbReference type="AlphaFoldDB" id="A0A813EQI9"/>
<gene>
    <name evidence="7" type="ORF">PGLA1383_LOCUS20139</name>
</gene>
<protein>
    <recommendedName>
        <fullName evidence="4">Kinesin-like protein</fullName>
    </recommendedName>
</protein>
<comment type="caution">
    <text evidence="7">The sequence shown here is derived from an EMBL/GenBank/DDBJ whole genome shotgun (WGS) entry which is preliminary data.</text>
</comment>
<dbReference type="GO" id="GO:0005524">
    <property type="term" value="F:ATP binding"/>
    <property type="evidence" value="ECO:0007669"/>
    <property type="project" value="UniProtKB-UniRule"/>
</dbReference>